<dbReference type="EMBL" id="MN739575">
    <property type="protein sequence ID" value="QHT13671.1"/>
    <property type="molecule type" value="Genomic_DNA"/>
</dbReference>
<keyword evidence="1" id="KW-0472">Membrane</keyword>
<reference evidence="2" key="1">
    <citation type="journal article" date="2020" name="Nature">
        <title>Giant virus diversity and host interactions through global metagenomics.</title>
        <authorList>
            <person name="Schulz F."/>
            <person name="Roux S."/>
            <person name="Paez-Espino D."/>
            <person name="Jungbluth S."/>
            <person name="Walsh D.A."/>
            <person name="Denef V.J."/>
            <person name="McMahon K.D."/>
            <person name="Konstantinidis K.T."/>
            <person name="Eloe-Fadrosh E.A."/>
            <person name="Kyrpides N.C."/>
            <person name="Woyke T."/>
        </authorList>
    </citation>
    <scope>NUCLEOTIDE SEQUENCE</scope>
    <source>
        <strain evidence="2">GVMAG-M-3300023174-132</strain>
    </source>
</reference>
<keyword evidence="1" id="KW-0812">Transmembrane</keyword>
<evidence type="ECO:0000313" key="2">
    <source>
        <dbReference type="EMBL" id="QHT13671.1"/>
    </source>
</evidence>
<proteinExistence type="predicted"/>
<accession>A0A6C0DB72</accession>
<organism evidence="2">
    <name type="scientific">viral metagenome</name>
    <dbReference type="NCBI Taxonomy" id="1070528"/>
    <lineage>
        <taxon>unclassified sequences</taxon>
        <taxon>metagenomes</taxon>
        <taxon>organismal metagenomes</taxon>
    </lineage>
</organism>
<keyword evidence="1" id="KW-1133">Transmembrane helix</keyword>
<protein>
    <submittedName>
        <fullName evidence="2">Uncharacterized protein</fullName>
    </submittedName>
</protein>
<feature type="transmembrane region" description="Helical" evidence="1">
    <location>
        <begin position="34"/>
        <end position="55"/>
    </location>
</feature>
<sequence length="63" mass="7325">MFEEFDEELVQEPEQATIPSPFTRTLYNYGQNKYWLGFTHGLACGATVSIAVLFLGRIRLWRI</sequence>
<name>A0A6C0DB72_9ZZZZ</name>
<evidence type="ECO:0000256" key="1">
    <source>
        <dbReference type="SAM" id="Phobius"/>
    </source>
</evidence>
<dbReference type="AlphaFoldDB" id="A0A6C0DB72"/>